<dbReference type="InterPro" id="IPR000571">
    <property type="entry name" value="Znf_CCCH"/>
</dbReference>
<protein>
    <recommendedName>
        <fullName evidence="7">C3H1-type domain-containing protein</fullName>
    </recommendedName>
</protein>
<dbReference type="Proteomes" id="UP000467840">
    <property type="component" value="Chromosome 2"/>
</dbReference>
<feature type="zinc finger region" description="C3H1-type" evidence="5">
    <location>
        <begin position="564"/>
        <end position="587"/>
    </location>
</feature>
<dbReference type="InterPro" id="IPR036855">
    <property type="entry name" value="Znf_CCCH_sf"/>
</dbReference>
<evidence type="ECO:0000313" key="8">
    <source>
        <dbReference type="EMBL" id="KAF2291828.1"/>
    </source>
</evidence>
<feature type="domain" description="C3H1-type" evidence="7">
    <location>
        <begin position="505"/>
        <end position="532"/>
    </location>
</feature>
<dbReference type="Gene3D" id="2.30.30.1190">
    <property type="match status" value="1"/>
</dbReference>
<evidence type="ECO:0000259" key="7">
    <source>
        <dbReference type="PROSITE" id="PS50103"/>
    </source>
</evidence>
<feature type="region of interest" description="Disordered" evidence="6">
    <location>
        <begin position="671"/>
        <end position="719"/>
    </location>
</feature>
<dbReference type="SMART" id="SM00356">
    <property type="entry name" value="ZnF_C3H1"/>
    <property type="match status" value="3"/>
</dbReference>
<feature type="region of interest" description="Disordered" evidence="6">
    <location>
        <begin position="593"/>
        <end position="640"/>
    </location>
</feature>
<organism evidence="8 9">
    <name type="scientific">Hevea brasiliensis</name>
    <name type="common">Para rubber tree</name>
    <name type="synonym">Siphonia brasiliensis</name>
    <dbReference type="NCBI Taxonomy" id="3981"/>
    <lineage>
        <taxon>Eukaryota</taxon>
        <taxon>Viridiplantae</taxon>
        <taxon>Streptophyta</taxon>
        <taxon>Embryophyta</taxon>
        <taxon>Tracheophyta</taxon>
        <taxon>Spermatophyta</taxon>
        <taxon>Magnoliopsida</taxon>
        <taxon>eudicotyledons</taxon>
        <taxon>Gunneridae</taxon>
        <taxon>Pentapetalae</taxon>
        <taxon>rosids</taxon>
        <taxon>fabids</taxon>
        <taxon>Malpighiales</taxon>
        <taxon>Euphorbiaceae</taxon>
        <taxon>Crotonoideae</taxon>
        <taxon>Micrandreae</taxon>
        <taxon>Hevea</taxon>
    </lineage>
</organism>
<feature type="zinc finger region" description="C3H1-type" evidence="5">
    <location>
        <begin position="534"/>
        <end position="561"/>
    </location>
</feature>
<dbReference type="SUPFAM" id="SSF90229">
    <property type="entry name" value="CCCH zinc finger"/>
    <property type="match status" value="2"/>
</dbReference>
<evidence type="ECO:0000256" key="3">
    <source>
        <dbReference type="ARBA" id="ARBA00022771"/>
    </source>
</evidence>
<keyword evidence="2" id="KW-0677">Repeat</keyword>
<sequence>MRLWDYISSTANSTDQNVIKPLRNLGSTSFSYASDAFTKIGSVAVQTISHNMYDQDTRSNIGQFATNIAKNTAVLACSEGLKTFPDNHSNEPGKASEVVTGMDQNDSLTQNIVLGNENFDPAGFRDGLCDTKAVIDEIENFMRIEEDEDPSKQRDLPVAVNDDTNETGLQDKGFGHLQQLLMDELEDVMKGNKEVVHDNVCNFATTSLDESQNSSAAGTFSNNQEAHLDLQPIVMDGCGGVGRLHIDKEHSTQNTFATIDSSLDKIVTYEVSKLSDNHEDKSSSMRNNQLEASHEMRQKEMESGKSVCTIGAVGSSDHMIEDGEMEEGEISGEFQVCGRLVDTLSEDVVGPQEQKQLSEDVTYRNKFPLNDKKEANKKYSGSSFITLEMVDNMIDTRKVETKDVGYKMASKRKVIAYGDPILVEELGGYKKQKKICETKELKKGSGVKGKKKGKNSAPYAKNGDQIATVSQENACKEKEKKRKKRAQKNRELGVKRLKLRPVQNPKPLVFCRHYIKGRCQEGENCKFSHDTIPLTKSKPCCHFARHSCLKGDDCPFDHQLSKYPCTNYVSTGSCGRGEDCMFSHKLPLKEDFPSASNVSTPDLKPQSLPGTSNSKKQLDSDGTSHHNAKASPDTVGVSSCKNTEHNVAKSVVNPPVLVPKGITFLSAGKSSVAESSHSVPGSSSLTRNEEFKVGNKTDRSASGSIQNSNEIPRGTPAAVPPKGINFLSFGKAPWEFSSVKKLTSNNDGSRSNSLGSSSSNSAAYVDRSVQASAVAPEKPSAIPPGLSASALGLGPSADHLEHPWLKNTPKSAQKAFLSTLAFAAKVESEMKIKQSSIGTLAVSSRAIKETGDSVQP</sequence>
<evidence type="ECO:0000256" key="1">
    <source>
        <dbReference type="ARBA" id="ARBA00022723"/>
    </source>
</evidence>
<dbReference type="PANTHER" id="PTHR13119:SF12">
    <property type="entry name" value="PROTEIN SUPPRESSOR OF SABLE"/>
    <property type="match status" value="1"/>
</dbReference>
<dbReference type="Pfam" id="PF18044">
    <property type="entry name" value="zf-CCCH_4"/>
    <property type="match status" value="1"/>
</dbReference>
<keyword evidence="9" id="KW-1185">Reference proteome</keyword>
<feature type="domain" description="C3H1-type" evidence="7">
    <location>
        <begin position="564"/>
        <end position="587"/>
    </location>
</feature>
<dbReference type="GO" id="GO:0045892">
    <property type="term" value="P:negative regulation of DNA-templated transcription"/>
    <property type="evidence" value="ECO:0007669"/>
    <property type="project" value="InterPro"/>
</dbReference>
<dbReference type="PROSITE" id="PS50103">
    <property type="entry name" value="ZF_C3H1"/>
    <property type="match status" value="3"/>
</dbReference>
<feature type="compositionally biased region" description="Polar residues" evidence="6">
    <location>
        <begin position="671"/>
        <end position="686"/>
    </location>
</feature>
<evidence type="ECO:0000313" key="9">
    <source>
        <dbReference type="Proteomes" id="UP000467840"/>
    </source>
</evidence>
<keyword evidence="1 5" id="KW-0479">Metal-binding</keyword>
<feature type="zinc finger region" description="C3H1-type" evidence="5">
    <location>
        <begin position="505"/>
        <end position="532"/>
    </location>
</feature>
<accession>A0A6A6KV47</accession>
<evidence type="ECO:0000256" key="6">
    <source>
        <dbReference type="SAM" id="MobiDB-lite"/>
    </source>
</evidence>
<comment type="caution">
    <text evidence="8">The sequence shown here is derived from an EMBL/GenBank/DDBJ whole genome shotgun (WGS) entry which is preliminary data.</text>
</comment>
<feature type="compositionally biased region" description="Polar residues" evidence="6">
    <location>
        <begin position="700"/>
        <end position="710"/>
    </location>
</feature>
<dbReference type="GO" id="GO:0008270">
    <property type="term" value="F:zinc ion binding"/>
    <property type="evidence" value="ECO:0007669"/>
    <property type="project" value="UniProtKB-KW"/>
</dbReference>
<reference evidence="8 9" key="1">
    <citation type="journal article" date="2020" name="Mol. Plant">
        <title>The Chromosome-Based Rubber Tree Genome Provides New Insights into Spurge Genome Evolution and Rubber Biosynthesis.</title>
        <authorList>
            <person name="Liu J."/>
            <person name="Shi C."/>
            <person name="Shi C.C."/>
            <person name="Li W."/>
            <person name="Zhang Q.J."/>
            <person name="Zhang Y."/>
            <person name="Li K."/>
            <person name="Lu H.F."/>
            <person name="Shi C."/>
            <person name="Zhu S.T."/>
            <person name="Xiao Z.Y."/>
            <person name="Nan H."/>
            <person name="Yue Y."/>
            <person name="Zhu X.G."/>
            <person name="Wu Y."/>
            <person name="Hong X.N."/>
            <person name="Fan G.Y."/>
            <person name="Tong Y."/>
            <person name="Zhang D."/>
            <person name="Mao C.L."/>
            <person name="Liu Y.L."/>
            <person name="Hao S.J."/>
            <person name="Liu W.Q."/>
            <person name="Lv M.Q."/>
            <person name="Zhang H.B."/>
            <person name="Liu Y."/>
            <person name="Hu-Tang G.R."/>
            <person name="Wang J.P."/>
            <person name="Wang J.H."/>
            <person name="Sun Y.H."/>
            <person name="Ni S.B."/>
            <person name="Chen W.B."/>
            <person name="Zhang X.C."/>
            <person name="Jiao Y.N."/>
            <person name="Eichler E.E."/>
            <person name="Li G.H."/>
            <person name="Liu X."/>
            <person name="Gao L.Z."/>
        </authorList>
    </citation>
    <scope>NUCLEOTIDE SEQUENCE [LARGE SCALE GENOMIC DNA]</scope>
    <source>
        <strain evidence="9">cv. GT1</strain>
        <tissue evidence="8">Leaf</tissue>
    </source>
</reference>
<dbReference type="InterPro" id="IPR041367">
    <property type="entry name" value="Znf-CCCH_4"/>
</dbReference>
<feature type="domain" description="C3H1-type" evidence="7">
    <location>
        <begin position="534"/>
        <end position="561"/>
    </location>
</feature>
<dbReference type="Gene3D" id="4.10.1000.10">
    <property type="entry name" value="Zinc finger, CCCH-type"/>
    <property type="match status" value="1"/>
</dbReference>
<keyword evidence="4 5" id="KW-0862">Zinc</keyword>
<proteinExistence type="predicted"/>
<feature type="region of interest" description="Disordered" evidence="6">
    <location>
        <begin position="471"/>
        <end position="491"/>
    </location>
</feature>
<dbReference type="PANTHER" id="PTHR13119">
    <property type="entry name" value="ZINC FINGER CCCH DOMAIN-CONTAINING PROTEI"/>
    <property type="match status" value="1"/>
</dbReference>
<evidence type="ECO:0000256" key="2">
    <source>
        <dbReference type="ARBA" id="ARBA00022737"/>
    </source>
</evidence>
<evidence type="ECO:0000256" key="4">
    <source>
        <dbReference type="ARBA" id="ARBA00022833"/>
    </source>
</evidence>
<dbReference type="AlphaFoldDB" id="A0A6A6KV47"/>
<dbReference type="EMBL" id="JAAGAX010000015">
    <property type="protein sequence ID" value="KAF2291828.1"/>
    <property type="molecule type" value="Genomic_DNA"/>
</dbReference>
<dbReference type="GO" id="GO:0003723">
    <property type="term" value="F:RNA binding"/>
    <property type="evidence" value="ECO:0007669"/>
    <property type="project" value="InterPro"/>
</dbReference>
<evidence type="ECO:0000256" key="5">
    <source>
        <dbReference type="PROSITE-ProRule" id="PRU00723"/>
    </source>
</evidence>
<name>A0A6A6KV47_HEVBR</name>
<dbReference type="InterPro" id="IPR045124">
    <property type="entry name" value="Su(sable)-like"/>
</dbReference>
<gene>
    <name evidence="8" type="ORF">GH714_035764</name>
</gene>
<keyword evidence="3 5" id="KW-0863">Zinc-finger</keyword>
<feature type="compositionally biased region" description="Basic and acidic residues" evidence="6">
    <location>
        <begin position="687"/>
        <end position="699"/>
    </location>
</feature>
<dbReference type="GO" id="GO:0005634">
    <property type="term" value="C:nucleus"/>
    <property type="evidence" value="ECO:0007669"/>
    <property type="project" value="TreeGrafter"/>
</dbReference>